<sequence length="164" mass="17447">LSPPRCPPVRGFQGIKLGLAMGELDAKELKTLQQVEVLLPPVPTWVSGGGRETGLSFPPPAQRMTKTSSQKSEQGGQIYSWDTSQFLKSSSAQCDPKKGGGGPGGRGPVKRSQALRPLSRWLATRAGILSSAPSDTGLPSLDPRLLGLQRSDISSGRQCRRGQE</sequence>
<accession>A0AC59Z1G6</accession>
<proteinExistence type="predicted"/>
<protein>
    <submittedName>
        <fullName evidence="1">Uncharacterized protein</fullName>
    </submittedName>
</protein>
<reference evidence="1" key="2">
    <citation type="submission" date="2025-03" db="EMBL/GenBank/DDBJ databases">
        <authorList>
            <consortium name="ELIXIR-Norway"/>
            <consortium name="Elixir Norway"/>
        </authorList>
    </citation>
    <scope>NUCLEOTIDE SEQUENCE</scope>
</reference>
<gene>
    <name evidence="1" type="ORF">MRATA1EN22A_LOCUS12796</name>
</gene>
<dbReference type="Proteomes" id="UP001162501">
    <property type="component" value="Chromosome 21"/>
</dbReference>
<feature type="non-terminal residue" evidence="1">
    <location>
        <position position="1"/>
    </location>
</feature>
<reference evidence="1" key="1">
    <citation type="submission" date="2023-05" db="EMBL/GenBank/DDBJ databases">
        <authorList>
            <consortium name="ELIXIR-Norway"/>
        </authorList>
    </citation>
    <scope>NUCLEOTIDE SEQUENCE</scope>
</reference>
<dbReference type="EMBL" id="OX596105">
    <property type="protein sequence ID" value="CAN0149046.1"/>
    <property type="molecule type" value="Genomic_DNA"/>
</dbReference>
<feature type="non-terminal residue" evidence="1">
    <location>
        <position position="164"/>
    </location>
</feature>
<organism evidence="1 2">
    <name type="scientific">Rangifer tarandus platyrhynchus</name>
    <name type="common">Svalbard reindeer</name>
    <dbReference type="NCBI Taxonomy" id="3082113"/>
    <lineage>
        <taxon>Eukaryota</taxon>
        <taxon>Metazoa</taxon>
        <taxon>Chordata</taxon>
        <taxon>Craniata</taxon>
        <taxon>Vertebrata</taxon>
        <taxon>Euteleostomi</taxon>
        <taxon>Mammalia</taxon>
        <taxon>Eutheria</taxon>
        <taxon>Laurasiatheria</taxon>
        <taxon>Artiodactyla</taxon>
        <taxon>Ruminantia</taxon>
        <taxon>Pecora</taxon>
        <taxon>Cervidae</taxon>
        <taxon>Odocoileinae</taxon>
        <taxon>Rangifer</taxon>
    </lineage>
</organism>
<evidence type="ECO:0000313" key="1">
    <source>
        <dbReference type="EMBL" id="CAN0149046.1"/>
    </source>
</evidence>
<evidence type="ECO:0000313" key="2">
    <source>
        <dbReference type="Proteomes" id="UP001162501"/>
    </source>
</evidence>
<name>A0AC59Z1G6_RANTA</name>